<proteinExistence type="predicted"/>
<reference evidence="8 9" key="1">
    <citation type="journal article" date="2023" name="Insect Mol. Biol.">
        <title>Genome sequencing provides insights into the evolution of gene families encoding plant cell wall-degrading enzymes in longhorned beetles.</title>
        <authorList>
            <person name="Shin N.R."/>
            <person name="Okamura Y."/>
            <person name="Kirsch R."/>
            <person name="Pauchet Y."/>
        </authorList>
    </citation>
    <scope>NUCLEOTIDE SEQUENCE [LARGE SCALE GENOMIC DNA]</scope>
    <source>
        <strain evidence="8">EAD_L_NR</strain>
    </source>
</reference>
<dbReference type="SMART" id="SM00355">
    <property type="entry name" value="ZnF_C2H2"/>
    <property type="match status" value="13"/>
</dbReference>
<dbReference type="PANTHER" id="PTHR24379">
    <property type="entry name" value="KRAB AND ZINC FINGER DOMAIN-CONTAINING"/>
    <property type="match status" value="1"/>
</dbReference>
<evidence type="ECO:0000256" key="6">
    <source>
        <dbReference type="SAM" id="MobiDB-lite"/>
    </source>
</evidence>
<protein>
    <recommendedName>
        <fullName evidence="7">C2H2-type domain-containing protein</fullName>
    </recommendedName>
</protein>
<feature type="region of interest" description="Disordered" evidence="6">
    <location>
        <begin position="219"/>
        <end position="250"/>
    </location>
</feature>
<evidence type="ECO:0000256" key="1">
    <source>
        <dbReference type="ARBA" id="ARBA00022723"/>
    </source>
</evidence>
<evidence type="ECO:0000256" key="5">
    <source>
        <dbReference type="PROSITE-ProRule" id="PRU00042"/>
    </source>
</evidence>
<evidence type="ECO:0000256" key="2">
    <source>
        <dbReference type="ARBA" id="ARBA00022737"/>
    </source>
</evidence>
<feature type="compositionally biased region" description="Polar residues" evidence="6">
    <location>
        <begin position="309"/>
        <end position="318"/>
    </location>
</feature>
<evidence type="ECO:0000256" key="3">
    <source>
        <dbReference type="ARBA" id="ARBA00022771"/>
    </source>
</evidence>
<keyword evidence="1" id="KW-0479">Metal-binding</keyword>
<name>A0AAV8VIF4_9CUCU</name>
<accession>A0AAV8VIF4</accession>
<dbReference type="InterPro" id="IPR012934">
    <property type="entry name" value="Znf_AD"/>
</dbReference>
<feature type="domain" description="C2H2-type" evidence="7">
    <location>
        <begin position="356"/>
        <end position="383"/>
    </location>
</feature>
<organism evidence="8 9">
    <name type="scientific">Exocentrus adspersus</name>
    <dbReference type="NCBI Taxonomy" id="1586481"/>
    <lineage>
        <taxon>Eukaryota</taxon>
        <taxon>Metazoa</taxon>
        <taxon>Ecdysozoa</taxon>
        <taxon>Arthropoda</taxon>
        <taxon>Hexapoda</taxon>
        <taxon>Insecta</taxon>
        <taxon>Pterygota</taxon>
        <taxon>Neoptera</taxon>
        <taxon>Endopterygota</taxon>
        <taxon>Coleoptera</taxon>
        <taxon>Polyphaga</taxon>
        <taxon>Cucujiformia</taxon>
        <taxon>Chrysomeloidea</taxon>
        <taxon>Cerambycidae</taxon>
        <taxon>Lamiinae</taxon>
        <taxon>Acanthocinini</taxon>
        <taxon>Exocentrus</taxon>
    </lineage>
</organism>
<keyword evidence="2" id="KW-0677">Repeat</keyword>
<evidence type="ECO:0000313" key="8">
    <source>
        <dbReference type="EMBL" id="KAJ8913686.1"/>
    </source>
</evidence>
<dbReference type="Gene3D" id="3.30.160.60">
    <property type="entry name" value="Classic Zinc Finger"/>
    <property type="match status" value="6"/>
</dbReference>
<feature type="compositionally biased region" description="Basic and acidic residues" evidence="6">
    <location>
        <begin position="284"/>
        <end position="295"/>
    </location>
</feature>
<dbReference type="GO" id="GO:0005634">
    <property type="term" value="C:nucleus"/>
    <property type="evidence" value="ECO:0007669"/>
    <property type="project" value="InterPro"/>
</dbReference>
<dbReference type="GO" id="GO:0008270">
    <property type="term" value="F:zinc ion binding"/>
    <property type="evidence" value="ECO:0007669"/>
    <property type="project" value="UniProtKB-KW"/>
</dbReference>
<dbReference type="SUPFAM" id="SSF57667">
    <property type="entry name" value="beta-beta-alpha zinc fingers"/>
    <property type="match status" value="5"/>
</dbReference>
<dbReference type="SMART" id="SM00868">
    <property type="entry name" value="zf-AD"/>
    <property type="match status" value="2"/>
</dbReference>
<feature type="domain" description="C2H2-type" evidence="7">
    <location>
        <begin position="509"/>
        <end position="536"/>
    </location>
</feature>
<evidence type="ECO:0000259" key="7">
    <source>
        <dbReference type="PROSITE" id="PS50157"/>
    </source>
</evidence>
<keyword evidence="3 5" id="KW-0863">Zinc-finger</keyword>
<evidence type="ECO:0000256" key="4">
    <source>
        <dbReference type="ARBA" id="ARBA00022833"/>
    </source>
</evidence>
<dbReference type="AlphaFoldDB" id="A0AAV8VIF4"/>
<dbReference type="Proteomes" id="UP001159042">
    <property type="component" value="Unassembled WGS sequence"/>
</dbReference>
<keyword evidence="9" id="KW-1185">Reference proteome</keyword>
<dbReference type="PANTHER" id="PTHR24379:SF121">
    <property type="entry name" value="C2H2-TYPE DOMAIN-CONTAINING PROTEIN"/>
    <property type="match status" value="1"/>
</dbReference>
<dbReference type="PROSITE" id="PS50157">
    <property type="entry name" value="ZINC_FINGER_C2H2_2"/>
    <property type="match status" value="3"/>
</dbReference>
<keyword evidence="4" id="KW-0862">Zinc</keyword>
<evidence type="ECO:0000313" key="9">
    <source>
        <dbReference type="Proteomes" id="UP001159042"/>
    </source>
</evidence>
<sequence length="748" mass="86625">MYEISGICVLCFNEFSQRNLEDILEITKEMLNILLIKTDPNESDRLVICRNCSDKVEALFRFKSACIYTDDFIAPFVDVDDEKEHRVEFKELFIKVKGHKEVADMLSDKDICRLCMEVVDVECLHLDTGDTDVLIVKNLIERCIPEVNVYGTKNGVVCYACVTLLRDYADFLDVCSGVANKIQLQCLKSGADGFLQTTPVAGKLNKLIDSQLNETITDKENDCRVNTEGTEVASSEMQIEEHQEGLSEVEQFQEGLNGDRSVANNAEYVSTADEPDLTPLDSNSCDRQEPSRVEQQEDDVGNPPEGEPNENQDTQQENDSPDQPFKCDLCKFRTKHKSCLKTHMMQHQDASEIKWFECGECSFKAKQKSSLTVHMSLHKDPSERKWFECDSCSYKSTQKSGLKKHVVKHKDASLKCGLCSFKTKYESCLKKHMITHKDDSEIKWFKCSMCDYKCKDKYSLIPHMVIHHKDPSKIEWLKCNECKYKSRTKNALHKHLKFVHKEWSEAKWFKCDLCNHKTKQKKCLQTHMLIHKDPAEIKWFECHLCSFKGKQKVHLTRHMLVHRDPSQSELFKCGVCDFTTSRKDSFKSHDKWAHKDPSEIEWIECDMCGYKAKWRSHLKGHMLAHHAASSEMEFFKCDLCDFMSTWKASLKTHKLVHADPSKRHVSIHLNPSKTKRVEEQSYRCNVCDYTSDCIKSFIGHMLVHKDPSEVEWFKCASCDFQSNRKHSLKRHIMSFHSRSSEVTKVLQK</sequence>
<feature type="region of interest" description="Disordered" evidence="6">
    <location>
        <begin position="270"/>
        <end position="323"/>
    </location>
</feature>
<feature type="compositionally biased region" description="Polar residues" evidence="6">
    <location>
        <begin position="227"/>
        <end position="237"/>
    </location>
</feature>
<dbReference type="InterPro" id="IPR013087">
    <property type="entry name" value="Znf_C2H2_type"/>
</dbReference>
<dbReference type="InterPro" id="IPR036236">
    <property type="entry name" value="Znf_C2H2_sf"/>
</dbReference>
<gene>
    <name evidence="8" type="ORF">NQ315_007403</name>
</gene>
<comment type="caution">
    <text evidence="8">The sequence shown here is derived from an EMBL/GenBank/DDBJ whole genome shotgun (WGS) entry which is preliminary data.</text>
</comment>
<dbReference type="EMBL" id="JANEYG010000089">
    <property type="protein sequence ID" value="KAJ8913686.1"/>
    <property type="molecule type" value="Genomic_DNA"/>
</dbReference>
<feature type="domain" description="C2H2-type" evidence="7">
    <location>
        <begin position="713"/>
        <end position="741"/>
    </location>
</feature>